<evidence type="ECO:0000259" key="1">
    <source>
        <dbReference type="PROSITE" id="PS50234"/>
    </source>
</evidence>
<name>W5MSL6_LEPOC</name>
<dbReference type="Ensembl" id="ENSLOCT00000011391.1">
    <property type="protein sequence ID" value="ENSLOCP00000011375.1"/>
    <property type="gene ID" value="ENSLOCG00000009326.1"/>
</dbReference>
<dbReference type="STRING" id="7918.ENSLOCP00000011375"/>
<dbReference type="InterPro" id="IPR036465">
    <property type="entry name" value="vWFA_dom_sf"/>
</dbReference>
<reference evidence="2" key="3">
    <citation type="submission" date="2025-09" db="UniProtKB">
        <authorList>
            <consortium name="Ensembl"/>
        </authorList>
    </citation>
    <scope>IDENTIFICATION</scope>
</reference>
<dbReference type="PROSITE" id="PS50234">
    <property type="entry name" value="VWFA"/>
    <property type="match status" value="1"/>
</dbReference>
<reference evidence="3" key="1">
    <citation type="submission" date="2011-12" db="EMBL/GenBank/DDBJ databases">
        <title>The Draft Genome of Lepisosteus oculatus.</title>
        <authorList>
            <consortium name="The Broad Institute Genome Assembly &amp; Analysis Group"/>
            <consortium name="Computational R&amp;D Group"/>
            <consortium name="and Sequencing Platform"/>
            <person name="Di Palma F."/>
            <person name="Alfoldi J."/>
            <person name="Johnson J."/>
            <person name="Berlin A."/>
            <person name="Gnerre S."/>
            <person name="Jaffe D."/>
            <person name="MacCallum I."/>
            <person name="Young S."/>
            <person name="Walker B.J."/>
            <person name="Lander E.S."/>
            <person name="Lindblad-Toh K."/>
        </authorList>
    </citation>
    <scope>NUCLEOTIDE SEQUENCE [LARGE SCALE GENOMIC DNA]</scope>
</reference>
<dbReference type="OMA" id="KIACNTS"/>
<evidence type="ECO:0000313" key="3">
    <source>
        <dbReference type="Proteomes" id="UP000018468"/>
    </source>
</evidence>
<dbReference type="SUPFAM" id="SSF53300">
    <property type="entry name" value="vWA-like"/>
    <property type="match status" value="1"/>
</dbReference>
<protein>
    <recommendedName>
        <fullName evidence="1">VWFA domain-containing protein</fullName>
    </recommendedName>
</protein>
<dbReference type="eggNOG" id="KOG3544">
    <property type="taxonomic scope" value="Eukaryota"/>
</dbReference>
<proteinExistence type="predicted"/>
<dbReference type="AlphaFoldDB" id="W5MSL6"/>
<sequence>MDDPEVTSVASFKAKVKAMEWIAGGTWTPSALKFTYERLIVPGRRPGTKVVAIVITDGRYDPKDVDNLGALCGGVEVYAIAIGDMFDTSAERQSLEKIACNTSDRVKTLSVYAELTAEEFLEEIEQILCPEPDHICPDLKCASGKKQWNFSWLLDIFIF</sequence>
<dbReference type="EMBL" id="AHAT01004806">
    <property type="status" value="NOT_ANNOTATED_CDS"/>
    <property type="molecule type" value="Genomic_DNA"/>
</dbReference>
<dbReference type="InterPro" id="IPR002035">
    <property type="entry name" value="VWF_A"/>
</dbReference>
<dbReference type="InParanoid" id="W5MSL6"/>
<evidence type="ECO:0000313" key="2">
    <source>
        <dbReference type="Ensembl" id="ENSLOCP00000011375.1"/>
    </source>
</evidence>
<dbReference type="Pfam" id="PF00092">
    <property type="entry name" value="VWA"/>
    <property type="match status" value="1"/>
</dbReference>
<keyword evidence="3" id="KW-1185">Reference proteome</keyword>
<accession>W5MSL6</accession>
<reference evidence="2" key="2">
    <citation type="submission" date="2025-08" db="UniProtKB">
        <authorList>
            <consortium name="Ensembl"/>
        </authorList>
    </citation>
    <scope>IDENTIFICATION</scope>
</reference>
<dbReference type="Bgee" id="ENSLOCG00000009326">
    <property type="expression patterns" value="Expressed in larva and 5 other cell types or tissues"/>
</dbReference>
<dbReference type="HOGENOM" id="CLU_1660125_0_0_1"/>
<dbReference type="Gene3D" id="3.40.50.410">
    <property type="entry name" value="von Willebrand factor, type A domain"/>
    <property type="match status" value="1"/>
</dbReference>
<organism evidence="2 3">
    <name type="scientific">Lepisosteus oculatus</name>
    <name type="common">Spotted gar</name>
    <dbReference type="NCBI Taxonomy" id="7918"/>
    <lineage>
        <taxon>Eukaryota</taxon>
        <taxon>Metazoa</taxon>
        <taxon>Chordata</taxon>
        <taxon>Craniata</taxon>
        <taxon>Vertebrata</taxon>
        <taxon>Euteleostomi</taxon>
        <taxon>Actinopterygii</taxon>
        <taxon>Neopterygii</taxon>
        <taxon>Holostei</taxon>
        <taxon>Semionotiformes</taxon>
        <taxon>Lepisosteidae</taxon>
        <taxon>Lepisosteus</taxon>
    </lineage>
</organism>
<feature type="domain" description="VWFA" evidence="1">
    <location>
        <begin position="1"/>
        <end position="128"/>
    </location>
</feature>
<dbReference type="Proteomes" id="UP000018468">
    <property type="component" value="Linkage group LG11"/>
</dbReference>
<dbReference type="GeneTree" id="ENSGT00940000155682"/>